<proteinExistence type="predicted"/>
<feature type="region of interest" description="Disordered" evidence="1">
    <location>
        <begin position="214"/>
        <end position="254"/>
    </location>
</feature>
<dbReference type="AlphaFoldDB" id="A0A453GIX7"/>
<dbReference type="Pfam" id="PF03108">
    <property type="entry name" value="DBD_Tnp_Mut"/>
    <property type="match status" value="1"/>
</dbReference>
<feature type="compositionally biased region" description="Basic and acidic residues" evidence="1">
    <location>
        <begin position="216"/>
        <end position="231"/>
    </location>
</feature>
<dbReference type="Proteomes" id="UP000015105">
    <property type="component" value="Chromosome 3D"/>
</dbReference>
<evidence type="ECO:0000313" key="4">
    <source>
        <dbReference type="EnsemblPlants" id="AET3Gv21038400.6"/>
    </source>
</evidence>
<feature type="domain" description="PB1-like" evidence="3">
    <location>
        <begin position="51"/>
        <end position="147"/>
    </location>
</feature>
<reference evidence="5" key="1">
    <citation type="journal article" date="2014" name="Science">
        <title>Ancient hybridizations among the ancestral genomes of bread wheat.</title>
        <authorList>
            <consortium name="International Wheat Genome Sequencing Consortium,"/>
            <person name="Marcussen T."/>
            <person name="Sandve S.R."/>
            <person name="Heier L."/>
            <person name="Spannagl M."/>
            <person name="Pfeifer M."/>
            <person name="Jakobsen K.S."/>
            <person name="Wulff B.B."/>
            <person name="Steuernagel B."/>
            <person name="Mayer K.F."/>
            <person name="Olsen O.A."/>
        </authorList>
    </citation>
    <scope>NUCLEOTIDE SEQUENCE [LARGE SCALE GENOMIC DNA]</scope>
    <source>
        <strain evidence="5">cv. AL8/78</strain>
    </source>
</reference>
<reference evidence="4" key="5">
    <citation type="journal article" date="2021" name="G3 (Bethesda)">
        <title>Aegilops tauschii genome assembly Aet v5.0 features greater sequence contiguity and improved annotation.</title>
        <authorList>
            <person name="Wang L."/>
            <person name="Zhu T."/>
            <person name="Rodriguez J.C."/>
            <person name="Deal K.R."/>
            <person name="Dubcovsky J."/>
            <person name="McGuire P.E."/>
            <person name="Lux T."/>
            <person name="Spannagl M."/>
            <person name="Mayer K.F.X."/>
            <person name="Baldrich P."/>
            <person name="Meyers B.C."/>
            <person name="Huo N."/>
            <person name="Gu Y.Q."/>
            <person name="Zhou H."/>
            <person name="Devos K.M."/>
            <person name="Bennetzen J.L."/>
            <person name="Unver T."/>
            <person name="Budak H."/>
            <person name="Gulick P.J."/>
            <person name="Galiba G."/>
            <person name="Kalapos B."/>
            <person name="Nelson D.R."/>
            <person name="Li P."/>
            <person name="You F.M."/>
            <person name="Luo M.C."/>
            <person name="Dvorak J."/>
        </authorList>
    </citation>
    <scope>NUCLEOTIDE SEQUENCE [LARGE SCALE GENOMIC DNA]</scope>
    <source>
        <strain evidence="4">cv. AL8/78</strain>
    </source>
</reference>
<dbReference type="InterPro" id="IPR058594">
    <property type="entry name" value="PB1-like_dom_pln"/>
</dbReference>
<reference evidence="4" key="3">
    <citation type="journal article" date="2017" name="Nature">
        <title>Genome sequence of the progenitor of the wheat D genome Aegilops tauschii.</title>
        <authorList>
            <person name="Luo M.C."/>
            <person name="Gu Y.Q."/>
            <person name="Puiu D."/>
            <person name="Wang H."/>
            <person name="Twardziok S.O."/>
            <person name="Deal K.R."/>
            <person name="Huo N."/>
            <person name="Zhu T."/>
            <person name="Wang L."/>
            <person name="Wang Y."/>
            <person name="McGuire P.E."/>
            <person name="Liu S."/>
            <person name="Long H."/>
            <person name="Ramasamy R.K."/>
            <person name="Rodriguez J.C."/>
            <person name="Van S.L."/>
            <person name="Yuan L."/>
            <person name="Wang Z."/>
            <person name="Xia Z."/>
            <person name="Xiao L."/>
            <person name="Anderson O.D."/>
            <person name="Ouyang S."/>
            <person name="Liang Y."/>
            <person name="Zimin A.V."/>
            <person name="Pertea G."/>
            <person name="Qi P."/>
            <person name="Bennetzen J.L."/>
            <person name="Dai X."/>
            <person name="Dawson M.W."/>
            <person name="Muller H.G."/>
            <person name="Kugler K."/>
            <person name="Rivarola-Duarte L."/>
            <person name="Spannagl M."/>
            <person name="Mayer K.F.X."/>
            <person name="Lu F.H."/>
            <person name="Bevan M.W."/>
            <person name="Leroy P."/>
            <person name="Li P."/>
            <person name="You F.M."/>
            <person name="Sun Q."/>
            <person name="Liu Z."/>
            <person name="Lyons E."/>
            <person name="Wicker T."/>
            <person name="Salzberg S.L."/>
            <person name="Devos K.M."/>
            <person name="Dvorak J."/>
        </authorList>
    </citation>
    <scope>NUCLEOTIDE SEQUENCE [LARGE SCALE GENOMIC DNA]</scope>
    <source>
        <strain evidence="4">cv. AL8/78</strain>
    </source>
</reference>
<dbReference type="InterPro" id="IPR004332">
    <property type="entry name" value="Transposase_MuDR"/>
</dbReference>
<accession>A0A453GIX7</accession>
<name>A0A453GIX7_AEGTS</name>
<evidence type="ECO:0000256" key="1">
    <source>
        <dbReference type="SAM" id="MobiDB-lite"/>
    </source>
</evidence>
<sequence>RPSAALQSTSSPSLVSPGVRLCFWRLQWRRPGDRRGTGDRDEARKEEGEDILNVRFHFGGEFIRIGPKLDYVGGDEGFSEIERDKLSLQEVKGFVKDHVELKESMKYYFHIPGKELLNGLLFLNNDSVCVKMSDYICVGGVADVYVEYHGEEDSHDTRSGSDFEDDELVHLSDLEPDQVISAEPAEDEHDVLVLDETGVITQVLSSPVKQQKIIRRRNDAATDREDTHSDSDSDSDTEYMPHSEDSGEDSEVVQLRRHARKFKKRMRESKSWIGMDSTGPIPIDLVANMEVQLEGEEDDWNYDSSDENYNYDEDSDGQIVKRKSKYPRYNNDTEIPHFSLSMVFRSKNQLCKALRRYGIVTKRSIELLKSESDRVRAKCGWPGCPWLLYAAKDSRTSRMQVVTFNDEHHCA</sequence>
<keyword evidence="5" id="KW-1185">Reference proteome</keyword>
<evidence type="ECO:0000259" key="2">
    <source>
        <dbReference type="Pfam" id="PF03108"/>
    </source>
</evidence>
<reference evidence="5" key="2">
    <citation type="journal article" date="2017" name="Nat. Plants">
        <title>The Aegilops tauschii genome reveals multiple impacts of transposons.</title>
        <authorList>
            <person name="Zhao G."/>
            <person name="Zou C."/>
            <person name="Li K."/>
            <person name="Wang K."/>
            <person name="Li T."/>
            <person name="Gao L."/>
            <person name="Zhang X."/>
            <person name="Wang H."/>
            <person name="Yang Z."/>
            <person name="Liu X."/>
            <person name="Jiang W."/>
            <person name="Mao L."/>
            <person name="Kong X."/>
            <person name="Jiao Y."/>
            <person name="Jia J."/>
        </authorList>
    </citation>
    <scope>NUCLEOTIDE SEQUENCE [LARGE SCALE GENOMIC DNA]</scope>
    <source>
        <strain evidence="5">cv. AL8/78</strain>
    </source>
</reference>
<dbReference type="Pfam" id="PF26130">
    <property type="entry name" value="PB1-like"/>
    <property type="match status" value="1"/>
</dbReference>
<feature type="domain" description="Transposase MuDR plant" evidence="2">
    <location>
        <begin position="343"/>
        <end position="401"/>
    </location>
</feature>
<organism evidence="4 5">
    <name type="scientific">Aegilops tauschii subsp. strangulata</name>
    <name type="common">Goatgrass</name>
    <dbReference type="NCBI Taxonomy" id="200361"/>
    <lineage>
        <taxon>Eukaryota</taxon>
        <taxon>Viridiplantae</taxon>
        <taxon>Streptophyta</taxon>
        <taxon>Embryophyta</taxon>
        <taxon>Tracheophyta</taxon>
        <taxon>Spermatophyta</taxon>
        <taxon>Magnoliopsida</taxon>
        <taxon>Liliopsida</taxon>
        <taxon>Poales</taxon>
        <taxon>Poaceae</taxon>
        <taxon>BOP clade</taxon>
        <taxon>Pooideae</taxon>
        <taxon>Triticodae</taxon>
        <taxon>Triticeae</taxon>
        <taxon>Triticinae</taxon>
        <taxon>Aegilops</taxon>
    </lineage>
</organism>
<dbReference type="EnsemblPlants" id="AET3Gv21038400.6">
    <property type="protein sequence ID" value="AET3Gv21038400.6"/>
    <property type="gene ID" value="AET3Gv21038400"/>
</dbReference>
<evidence type="ECO:0000313" key="5">
    <source>
        <dbReference type="Proteomes" id="UP000015105"/>
    </source>
</evidence>
<protein>
    <submittedName>
        <fullName evidence="4">Uncharacterized protein</fullName>
    </submittedName>
</protein>
<dbReference type="Gramene" id="AET3Gv21038400.6">
    <property type="protein sequence ID" value="AET3Gv21038400.6"/>
    <property type="gene ID" value="AET3Gv21038400"/>
</dbReference>
<evidence type="ECO:0000259" key="3">
    <source>
        <dbReference type="Pfam" id="PF26130"/>
    </source>
</evidence>
<reference evidence="4" key="4">
    <citation type="submission" date="2019-03" db="UniProtKB">
        <authorList>
            <consortium name="EnsemblPlants"/>
        </authorList>
    </citation>
    <scope>IDENTIFICATION</scope>
</reference>